<evidence type="ECO:0000313" key="3">
    <source>
        <dbReference type="EMBL" id="EPD27036.1"/>
    </source>
</evidence>
<name>S2VJQ7_9ACTO</name>
<dbReference type="AlphaFoldDB" id="S2VJQ7"/>
<feature type="compositionally biased region" description="Low complexity" evidence="1">
    <location>
        <begin position="16"/>
        <end position="30"/>
    </location>
</feature>
<keyword evidence="2" id="KW-0812">Transmembrane</keyword>
<dbReference type="HOGENOM" id="CLU_2285419_0_0_11"/>
<dbReference type="EMBL" id="AGWM01000010">
    <property type="protein sequence ID" value="EPD27036.1"/>
    <property type="molecule type" value="Genomic_DNA"/>
</dbReference>
<proteinExistence type="predicted"/>
<gene>
    <name evidence="3" type="ORF">HMPREF9237_00971</name>
</gene>
<feature type="transmembrane region" description="Helical" evidence="2">
    <location>
        <begin position="48"/>
        <end position="68"/>
    </location>
</feature>
<dbReference type="PATRIC" id="fig|883067.3.peg.954"/>
<sequence length="101" mass="10918">MSTPEKPDLPEKFELPEQPEQPETQVEPVPLDAAQAEEIQRIARRRMIAAAIVGVILLIIMFFAGRALRQHLSAPSTGAGESVAVIVTGGAHGLEWQSAHL</sequence>
<feature type="compositionally biased region" description="Basic and acidic residues" evidence="1">
    <location>
        <begin position="1"/>
        <end position="15"/>
    </location>
</feature>
<feature type="region of interest" description="Disordered" evidence="1">
    <location>
        <begin position="1"/>
        <end position="30"/>
    </location>
</feature>
<evidence type="ECO:0000313" key="4">
    <source>
        <dbReference type="Proteomes" id="UP000014393"/>
    </source>
</evidence>
<dbReference type="OrthoDB" id="9998236at2"/>
<keyword evidence="4" id="KW-1185">Reference proteome</keyword>
<organism evidence="3 4">
    <name type="scientific">Actinotignum schaalii FB123-CNA-2</name>
    <dbReference type="NCBI Taxonomy" id="883067"/>
    <lineage>
        <taxon>Bacteria</taxon>
        <taxon>Bacillati</taxon>
        <taxon>Actinomycetota</taxon>
        <taxon>Actinomycetes</taxon>
        <taxon>Actinomycetales</taxon>
        <taxon>Actinomycetaceae</taxon>
        <taxon>Actinotignum</taxon>
    </lineage>
</organism>
<keyword evidence="2" id="KW-0472">Membrane</keyword>
<evidence type="ECO:0000256" key="1">
    <source>
        <dbReference type="SAM" id="MobiDB-lite"/>
    </source>
</evidence>
<dbReference type="Proteomes" id="UP000014393">
    <property type="component" value="Unassembled WGS sequence"/>
</dbReference>
<reference evidence="3 4" key="1">
    <citation type="submission" date="2013-05" db="EMBL/GenBank/DDBJ databases">
        <title>The Genome Sequence of Actinobaculum schaalii FB123-CNA2.</title>
        <authorList>
            <consortium name="The Broad Institute Genomics Platform"/>
            <person name="Earl A."/>
            <person name="Ward D."/>
            <person name="Feldgarden M."/>
            <person name="Gevers D."/>
            <person name="Saerens B."/>
            <person name="Vaneechoutte M."/>
            <person name="Walker B."/>
            <person name="Young S."/>
            <person name="Zeng Q."/>
            <person name="Gargeya S."/>
            <person name="Fitzgerald M."/>
            <person name="Haas B."/>
            <person name="Abouelleil A."/>
            <person name="Allen A.W."/>
            <person name="Alvarado L."/>
            <person name="Arachchi H.M."/>
            <person name="Berlin A.M."/>
            <person name="Chapman S.B."/>
            <person name="Gainer-Dewar J."/>
            <person name="Goldberg J."/>
            <person name="Griggs A."/>
            <person name="Gujja S."/>
            <person name="Hansen M."/>
            <person name="Howarth C."/>
            <person name="Imamovic A."/>
            <person name="Ireland A."/>
            <person name="Larimer J."/>
            <person name="McCowan C."/>
            <person name="Murphy C."/>
            <person name="Pearson M."/>
            <person name="Poon T.W."/>
            <person name="Priest M."/>
            <person name="Roberts A."/>
            <person name="Saif S."/>
            <person name="Shea T."/>
            <person name="Sisk P."/>
            <person name="Sykes S."/>
            <person name="Wortman J."/>
            <person name="Nusbaum C."/>
            <person name="Birren B."/>
        </authorList>
    </citation>
    <scope>NUCLEOTIDE SEQUENCE [LARGE SCALE GENOMIC DNA]</scope>
    <source>
        <strain evidence="3 4">FB123-CNA-2</strain>
    </source>
</reference>
<protein>
    <submittedName>
        <fullName evidence="3">Uncharacterized protein</fullName>
    </submittedName>
</protein>
<evidence type="ECO:0000256" key="2">
    <source>
        <dbReference type="SAM" id="Phobius"/>
    </source>
</evidence>
<comment type="caution">
    <text evidence="3">The sequence shown here is derived from an EMBL/GenBank/DDBJ whole genome shotgun (WGS) entry which is preliminary data.</text>
</comment>
<dbReference type="RefSeq" id="WP_016442596.1">
    <property type="nucleotide sequence ID" value="NZ_KE150262.1"/>
</dbReference>
<accession>S2VJQ7</accession>
<keyword evidence="2" id="KW-1133">Transmembrane helix</keyword>